<gene>
    <name evidence="8" type="primary">LOC116305727</name>
</gene>
<evidence type="ECO:0000256" key="2">
    <source>
        <dbReference type="ARBA" id="ARBA00006948"/>
    </source>
</evidence>
<feature type="transmembrane region" description="Helical" evidence="6">
    <location>
        <begin position="12"/>
        <end position="30"/>
    </location>
</feature>
<keyword evidence="7" id="KW-1185">Reference proteome</keyword>
<name>A0A6P8IWP9_ACTTE</name>
<dbReference type="Proteomes" id="UP000515163">
    <property type="component" value="Unplaced"/>
</dbReference>
<dbReference type="AlphaFoldDB" id="A0A6P8IWP9"/>
<evidence type="ECO:0000256" key="5">
    <source>
        <dbReference type="ARBA" id="ARBA00023136"/>
    </source>
</evidence>
<evidence type="ECO:0000256" key="4">
    <source>
        <dbReference type="ARBA" id="ARBA00022989"/>
    </source>
</evidence>
<dbReference type="RefSeq" id="XP_031571554.1">
    <property type="nucleotide sequence ID" value="XM_031715694.1"/>
</dbReference>
<organism evidence="7 8">
    <name type="scientific">Actinia tenebrosa</name>
    <name type="common">Australian red waratah sea anemone</name>
    <dbReference type="NCBI Taxonomy" id="6105"/>
    <lineage>
        <taxon>Eukaryota</taxon>
        <taxon>Metazoa</taxon>
        <taxon>Cnidaria</taxon>
        <taxon>Anthozoa</taxon>
        <taxon>Hexacorallia</taxon>
        <taxon>Actiniaria</taxon>
        <taxon>Actiniidae</taxon>
        <taxon>Actinia</taxon>
    </lineage>
</organism>
<dbReference type="GO" id="GO:0016020">
    <property type="term" value="C:membrane"/>
    <property type="evidence" value="ECO:0007669"/>
    <property type="project" value="UniProtKB-SubCell"/>
</dbReference>
<feature type="transmembrane region" description="Helical" evidence="6">
    <location>
        <begin position="236"/>
        <end position="260"/>
    </location>
</feature>
<feature type="transmembrane region" description="Helical" evidence="6">
    <location>
        <begin position="174"/>
        <end position="193"/>
    </location>
</feature>
<reference evidence="8" key="1">
    <citation type="submission" date="2025-08" db="UniProtKB">
        <authorList>
            <consortium name="RefSeq"/>
        </authorList>
    </citation>
    <scope>IDENTIFICATION</scope>
    <source>
        <tissue evidence="8">Tentacle</tissue>
    </source>
</reference>
<keyword evidence="4 6" id="KW-1133">Transmembrane helix</keyword>
<dbReference type="PANTHER" id="PTHR16007">
    <property type="entry name" value="EPIDIDYMAL MEMBRANE PROTEIN E9-RELATED"/>
    <property type="match status" value="1"/>
</dbReference>
<proteinExistence type="inferred from homology"/>
<evidence type="ECO:0000313" key="7">
    <source>
        <dbReference type="Proteomes" id="UP000515163"/>
    </source>
</evidence>
<dbReference type="FunCoup" id="A0A6P8IWP9">
    <property type="interactions" value="82"/>
</dbReference>
<accession>A0A6P8IWP9</accession>
<protein>
    <submittedName>
        <fullName evidence="8">Transmembrane protein 45B-like</fullName>
    </submittedName>
</protein>
<dbReference type="KEGG" id="aten:116305727"/>
<dbReference type="Pfam" id="PF04819">
    <property type="entry name" value="DUF716"/>
    <property type="match status" value="1"/>
</dbReference>
<feature type="transmembrane region" description="Helical" evidence="6">
    <location>
        <begin position="111"/>
        <end position="132"/>
    </location>
</feature>
<dbReference type="InParanoid" id="A0A6P8IWP9"/>
<feature type="transmembrane region" description="Helical" evidence="6">
    <location>
        <begin position="200"/>
        <end position="221"/>
    </location>
</feature>
<sequence length="284" mass="32176">MGSFIGHAVPGTMFILISIWWYAGALRVCFRNIMTSDSTTLVHQRRKAKADKDGKKIRNRAVYGCMGGKLPFEPITKVSLAIIGILGELLYEKQWALLDKEHNFVKEHLNNYAHASMFGFFGLSGIIDLVMIYDVAPFPDGLDFVFASLAFFVEGVLFYFHLDGRPHLSVRVHTFIYMLAFFTAMVFVIEMWASNQSIPALVRAFLTSVHGAWFFQIAFVLHGPNPWKNTSENIEFVAIAFVMHVFTWAVVYLGVFVAVYRGCYASKLGVREPLLQEESADEDF</sequence>
<evidence type="ECO:0000256" key="6">
    <source>
        <dbReference type="SAM" id="Phobius"/>
    </source>
</evidence>
<comment type="similarity">
    <text evidence="2">Belongs to the TMEM45 family.</text>
</comment>
<dbReference type="InterPro" id="IPR042127">
    <property type="entry name" value="TMEM45"/>
</dbReference>
<dbReference type="GeneID" id="116305727"/>
<dbReference type="OrthoDB" id="551896at2759"/>
<comment type="subcellular location">
    <subcellularLocation>
        <location evidence="1">Membrane</location>
        <topology evidence="1">Multi-pass membrane protein</topology>
    </subcellularLocation>
</comment>
<evidence type="ECO:0000256" key="3">
    <source>
        <dbReference type="ARBA" id="ARBA00022692"/>
    </source>
</evidence>
<keyword evidence="5 6" id="KW-0472">Membrane</keyword>
<feature type="transmembrane region" description="Helical" evidence="6">
    <location>
        <begin position="144"/>
        <end position="162"/>
    </location>
</feature>
<dbReference type="InterPro" id="IPR006904">
    <property type="entry name" value="DUF716"/>
</dbReference>
<evidence type="ECO:0000313" key="8">
    <source>
        <dbReference type="RefSeq" id="XP_031571554.1"/>
    </source>
</evidence>
<keyword evidence="3 6" id="KW-0812">Transmembrane</keyword>
<dbReference type="PANTHER" id="PTHR16007:SF15">
    <property type="entry name" value="TRANSMEMBRANE PROTEIN 45B"/>
    <property type="match status" value="1"/>
</dbReference>
<evidence type="ECO:0000256" key="1">
    <source>
        <dbReference type="ARBA" id="ARBA00004141"/>
    </source>
</evidence>